<keyword evidence="2" id="KW-0813">Transport</keyword>
<feature type="transmembrane region" description="Helical" evidence="8">
    <location>
        <begin position="75"/>
        <end position="97"/>
    </location>
</feature>
<evidence type="ECO:0000256" key="2">
    <source>
        <dbReference type="ARBA" id="ARBA00022448"/>
    </source>
</evidence>
<feature type="transmembrane region" description="Helical" evidence="8">
    <location>
        <begin position="141"/>
        <end position="161"/>
    </location>
</feature>
<dbReference type="Gene3D" id="1.10.3860.10">
    <property type="entry name" value="Sodium:dicarboxylate symporter"/>
    <property type="match status" value="1"/>
</dbReference>
<keyword evidence="7 8" id="KW-0472">Membrane</keyword>
<evidence type="ECO:0000256" key="1">
    <source>
        <dbReference type="ARBA" id="ARBA00004651"/>
    </source>
</evidence>
<dbReference type="PANTHER" id="PTHR42865:SF1">
    <property type="entry name" value="AEROBIC C4-DICARBOXYLATE TRANSPORT PROTEIN"/>
    <property type="match status" value="1"/>
</dbReference>
<dbReference type="OrthoDB" id="9768885at2"/>
<comment type="caution">
    <text evidence="9">The sequence shown here is derived from an EMBL/GenBank/DDBJ whole genome shotgun (WGS) entry which is preliminary data.</text>
</comment>
<gene>
    <name evidence="9" type="ORF">B0O44_101707</name>
</gene>
<evidence type="ECO:0000256" key="3">
    <source>
        <dbReference type="ARBA" id="ARBA00022475"/>
    </source>
</evidence>
<dbReference type="EMBL" id="QKLU01000001">
    <property type="protein sequence ID" value="PYF77226.1"/>
    <property type="molecule type" value="Genomic_DNA"/>
</dbReference>
<dbReference type="RefSeq" id="WP_110827289.1">
    <property type="nucleotide sequence ID" value="NZ_QKLU01000001.1"/>
</dbReference>
<keyword evidence="10" id="KW-1185">Reference proteome</keyword>
<keyword evidence="5" id="KW-0769">Symport</keyword>
<reference evidence="9 10" key="1">
    <citation type="submission" date="2018-06" db="EMBL/GenBank/DDBJ databases">
        <title>Genomic Encyclopedia of Archaeal and Bacterial Type Strains, Phase II (KMG-II): from individual species to whole genera.</title>
        <authorList>
            <person name="Goeker M."/>
        </authorList>
    </citation>
    <scope>NUCLEOTIDE SEQUENCE [LARGE SCALE GENOMIC DNA]</scope>
    <source>
        <strain evidence="9 10">DSM 27372</strain>
    </source>
</reference>
<dbReference type="SUPFAM" id="SSF118215">
    <property type="entry name" value="Proton glutamate symport protein"/>
    <property type="match status" value="1"/>
</dbReference>
<proteinExistence type="predicted"/>
<evidence type="ECO:0000256" key="4">
    <source>
        <dbReference type="ARBA" id="ARBA00022692"/>
    </source>
</evidence>
<evidence type="ECO:0000256" key="6">
    <source>
        <dbReference type="ARBA" id="ARBA00022989"/>
    </source>
</evidence>
<dbReference type="GO" id="GO:0015138">
    <property type="term" value="F:fumarate transmembrane transporter activity"/>
    <property type="evidence" value="ECO:0007669"/>
    <property type="project" value="TreeGrafter"/>
</dbReference>
<keyword evidence="6 8" id="KW-1133">Transmembrane helix</keyword>
<organism evidence="9 10">
    <name type="scientific">Pedobacter nutrimenti</name>
    <dbReference type="NCBI Taxonomy" id="1241337"/>
    <lineage>
        <taxon>Bacteria</taxon>
        <taxon>Pseudomonadati</taxon>
        <taxon>Bacteroidota</taxon>
        <taxon>Sphingobacteriia</taxon>
        <taxon>Sphingobacteriales</taxon>
        <taxon>Sphingobacteriaceae</taxon>
        <taxon>Pedobacter</taxon>
    </lineage>
</organism>
<dbReference type="InterPro" id="IPR018107">
    <property type="entry name" value="Na-dicarboxylate_symporter_CS"/>
</dbReference>
<dbReference type="Pfam" id="PF00375">
    <property type="entry name" value="SDF"/>
    <property type="match status" value="1"/>
</dbReference>
<dbReference type="PANTHER" id="PTHR42865">
    <property type="entry name" value="PROTON/GLUTAMATE-ASPARTATE SYMPORTER"/>
    <property type="match status" value="1"/>
</dbReference>
<evidence type="ECO:0000256" key="5">
    <source>
        <dbReference type="ARBA" id="ARBA00022847"/>
    </source>
</evidence>
<feature type="transmembrane region" description="Helical" evidence="8">
    <location>
        <begin position="38"/>
        <end position="63"/>
    </location>
</feature>
<feature type="transmembrane region" description="Helical" evidence="8">
    <location>
        <begin position="7"/>
        <end position="26"/>
    </location>
</feature>
<dbReference type="Proteomes" id="UP000248198">
    <property type="component" value="Unassembled WGS sequence"/>
</dbReference>
<dbReference type="AlphaFoldDB" id="A0A318UL99"/>
<dbReference type="FunFam" id="1.10.3860.10:FF:000001">
    <property type="entry name" value="C4-dicarboxylate transport protein"/>
    <property type="match status" value="1"/>
</dbReference>
<evidence type="ECO:0000256" key="8">
    <source>
        <dbReference type="SAM" id="Phobius"/>
    </source>
</evidence>
<dbReference type="NCBIfam" id="NF002461">
    <property type="entry name" value="PRK01663.1"/>
    <property type="match status" value="1"/>
</dbReference>
<feature type="transmembrane region" description="Helical" evidence="8">
    <location>
        <begin position="215"/>
        <end position="239"/>
    </location>
</feature>
<dbReference type="InterPro" id="IPR001991">
    <property type="entry name" value="Na-dicarboxylate_symporter"/>
</dbReference>
<dbReference type="InterPro" id="IPR036458">
    <property type="entry name" value="Na:dicarbo_symporter_sf"/>
</dbReference>
<protein>
    <submittedName>
        <fullName evidence="9">Na+/H+-dicarboxylate symporter</fullName>
    </submittedName>
</protein>
<evidence type="ECO:0000313" key="10">
    <source>
        <dbReference type="Proteomes" id="UP000248198"/>
    </source>
</evidence>
<dbReference type="GO" id="GO:0070778">
    <property type="term" value="P:L-aspartate transmembrane transport"/>
    <property type="evidence" value="ECO:0007669"/>
    <property type="project" value="TreeGrafter"/>
</dbReference>
<sequence>MKYLKILYVQVLIGIFLGVVAGYFFPAFAPVAKMISEIFINLIKMIIAPVIFFSIVLGIAGAGDLKKVGRAGVKGLIYFEVVTTLAIIIGLVMGNVIQPGKGVNKDLLAAEAAHAGVKTTTEGIDWKEFIVHIVPGNVVEAFAKGEIIQVLLFAVLFAVALSKMGAAGKSVLHSFDKLNKVLFNILHMVIRISPIGAFGGMAYTIGKFGFATLVVLGKLMATFYLTGLLFIFVVLYLIMKYNGFSLWRLLGYIKAELLIVLGASSSEPVLPNLMEKLERAGCNKSTVGLIIPAGYSFNLDGTSIYLSLSVIFLAQLFHIEMTLAQQLSVIGILLLTSKGAAGVTGSGFLVLTSTLTALKIIPLEGLAVLVGVDRFMSEGRALVNVIGNTVAAIVVSKSENEIDIKQYKAVVEFEKPRTEFDQTKRVL</sequence>
<dbReference type="PRINTS" id="PR00173">
    <property type="entry name" value="EDTRNSPORT"/>
</dbReference>
<dbReference type="PROSITE" id="PS00714">
    <property type="entry name" value="NA_DICARBOXYL_SYMP_2"/>
    <property type="match status" value="1"/>
</dbReference>
<keyword evidence="4 8" id="KW-0812">Transmembrane</keyword>
<name>A0A318UL99_9SPHI</name>
<feature type="transmembrane region" description="Helical" evidence="8">
    <location>
        <begin position="340"/>
        <end position="361"/>
    </location>
</feature>
<evidence type="ECO:0000313" key="9">
    <source>
        <dbReference type="EMBL" id="PYF77226.1"/>
    </source>
</evidence>
<dbReference type="GO" id="GO:0015141">
    <property type="term" value="F:succinate transmembrane transporter activity"/>
    <property type="evidence" value="ECO:0007669"/>
    <property type="project" value="TreeGrafter"/>
</dbReference>
<feature type="transmembrane region" description="Helical" evidence="8">
    <location>
        <begin position="302"/>
        <end position="319"/>
    </location>
</feature>
<comment type="subcellular location">
    <subcellularLocation>
        <location evidence="1">Cell membrane</location>
        <topology evidence="1">Multi-pass membrane protein</topology>
    </subcellularLocation>
</comment>
<accession>A0A318UL99</accession>
<keyword evidence="3" id="KW-1003">Cell membrane</keyword>
<evidence type="ECO:0000256" key="7">
    <source>
        <dbReference type="ARBA" id="ARBA00023136"/>
    </source>
</evidence>
<dbReference type="GO" id="GO:0015366">
    <property type="term" value="F:malate:proton symporter activity"/>
    <property type="evidence" value="ECO:0007669"/>
    <property type="project" value="TreeGrafter"/>
</dbReference>
<dbReference type="GO" id="GO:0005886">
    <property type="term" value="C:plasma membrane"/>
    <property type="evidence" value="ECO:0007669"/>
    <property type="project" value="UniProtKB-SubCell"/>
</dbReference>
<feature type="transmembrane region" description="Helical" evidence="8">
    <location>
        <begin position="181"/>
        <end position="203"/>
    </location>
</feature>